<keyword evidence="2" id="KW-0489">Methyltransferase</keyword>
<evidence type="ECO:0000313" key="2">
    <source>
        <dbReference type="EMBL" id="RKF76633.1"/>
    </source>
</evidence>
<accession>A0A420IQ24</accession>
<gene>
    <name evidence="2" type="ORF">GcM1_225008</name>
</gene>
<dbReference type="GO" id="GO:0046982">
    <property type="term" value="F:protein heterodimerization activity"/>
    <property type="evidence" value="ECO:0007669"/>
    <property type="project" value="InterPro"/>
</dbReference>
<proteinExistence type="inferred from homology"/>
<evidence type="ECO:0000256" key="1">
    <source>
        <dbReference type="ARBA" id="ARBA00007980"/>
    </source>
</evidence>
<comment type="similarity">
    <text evidence="1">Belongs to the TRM112 family.</text>
</comment>
<dbReference type="PANTHER" id="PTHR12773">
    <property type="entry name" value="UPF0315 PROTEIN-RELATED"/>
    <property type="match status" value="1"/>
</dbReference>
<comment type="caution">
    <text evidence="2">The sequence shown here is derived from an EMBL/GenBank/DDBJ whole genome shotgun (WGS) entry which is preliminary data.</text>
</comment>
<dbReference type="SUPFAM" id="SSF158997">
    <property type="entry name" value="Trm112p-like"/>
    <property type="match status" value="1"/>
</dbReference>
<dbReference type="GO" id="GO:0030488">
    <property type="term" value="P:tRNA methylation"/>
    <property type="evidence" value="ECO:0007669"/>
    <property type="project" value="TreeGrafter"/>
</dbReference>
<dbReference type="AlphaFoldDB" id="A0A420IQ24"/>
<dbReference type="PANTHER" id="PTHR12773:SF0">
    <property type="entry name" value="MULTIFUNCTIONAL METHYLTRANSFERASE SUBUNIT TRM112-LIKE PROTEIN"/>
    <property type="match status" value="1"/>
</dbReference>
<dbReference type="InterPro" id="IPR039127">
    <property type="entry name" value="Trm112"/>
</dbReference>
<name>A0A420IQ24_9PEZI</name>
<protein>
    <submittedName>
        <fullName evidence="2">Multifunctional methyltransferase subunit trm112</fullName>
    </submittedName>
</protein>
<dbReference type="EMBL" id="MCBS01022589">
    <property type="protein sequence ID" value="RKF76633.1"/>
    <property type="molecule type" value="Genomic_DNA"/>
</dbReference>
<dbReference type="Proteomes" id="UP000285326">
    <property type="component" value="Unassembled WGS sequence"/>
</dbReference>
<reference evidence="2 3" key="1">
    <citation type="journal article" date="2018" name="BMC Genomics">
        <title>Comparative genome analyses reveal sequence features reflecting distinct modes of host-adaptation between dicot and monocot powdery mildew.</title>
        <authorList>
            <person name="Wu Y."/>
            <person name="Ma X."/>
            <person name="Pan Z."/>
            <person name="Kale S.D."/>
            <person name="Song Y."/>
            <person name="King H."/>
            <person name="Zhang Q."/>
            <person name="Presley C."/>
            <person name="Deng X."/>
            <person name="Wei C.I."/>
            <person name="Xiao S."/>
        </authorList>
    </citation>
    <scope>NUCLEOTIDE SEQUENCE [LARGE SCALE GENOMIC DNA]</scope>
    <source>
        <strain evidence="2">UMSG1</strain>
    </source>
</reference>
<organism evidence="2 3">
    <name type="scientific">Golovinomyces cichoracearum</name>
    <dbReference type="NCBI Taxonomy" id="62708"/>
    <lineage>
        <taxon>Eukaryota</taxon>
        <taxon>Fungi</taxon>
        <taxon>Dikarya</taxon>
        <taxon>Ascomycota</taxon>
        <taxon>Pezizomycotina</taxon>
        <taxon>Leotiomycetes</taxon>
        <taxon>Erysiphales</taxon>
        <taxon>Erysiphaceae</taxon>
        <taxon>Golovinomyces</taxon>
    </lineage>
</organism>
<keyword evidence="2" id="KW-0808">Transferase</keyword>
<evidence type="ECO:0000313" key="3">
    <source>
        <dbReference type="Proteomes" id="UP000285326"/>
    </source>
</evidence>
<dbReference type="Pfam" id="PF03966">
    <property type="entry name" value="Trm112p"/>
    <property type="match status" value="1"/>
</dbReference>
<sequence>MGRSSELRIFGEYQIFLGSGQDQLRDYFSTGPVHLHFPSTIKKLKMKVLTLNFLQCAVKSCKSSSASFPLHPKDCELVNDSVAPNLKLLQNILPRIDWKALGITAIEIILGKTSMGSKLVLIFEANYQLPPQLGFSMKLPENPPTAIQLEADSQMQRDLHILLIETQVSEGALVCGNCGHEYKIREGIANFLLPNHLV</sequence>
<dbReference type="GO" id="GO:0008168">
    <property type="term" value="F:methyltransferase activity"/>
    <property type="evidence" value="ECO:0007669"/>
    <property type="project" value="UniProtKB-KW"/>
</dbReference>
<dbReference type="Gene3D" id="2.20.25.10">
    <property type="match status" value="1"/>
</dbReference>
<dbReference type="GO" id="GO:0070476">
    <property type="term" value="P:rRNA (guanine-N7)-methylation"/>
    <property type="evidence" value="ECO:0007669"/>
    <property type="project" value="TreeGrafter"/>
</dbReference>
<dbReference type="InterPro" id="IPR005651">
    <property type="entry name" value="Trm112-like"/>
</dbReference>